<organism evidence="2">
    <name type="scientific">Rhizophora mucronata</name>
    <name type="common">Asiatic mangrove</name>
    <dbReference type="NCBI Taxonomy" id="61149"/>
    <lineage>
        <taxon>Eukaryota</taxon>
        <taxon>Viridiplantae</taxon>
        <taxon>Streptophyta</taxon>
        <taxon>Embryophyta</taxon>
        <taxon>Tracheophyta</taxon>
        <taxon>Spermatophyta</taxon>
        <taxon>Magnoliopsida</taxon>
        <taxon>eudicotyledons</taxon>
        <taxon>Gunneridae</taxon>
        <taxon>Pentapetalae</taxon>
        <taxon>rosids</taxon>
        <taxon>fabids</taxon>
        <taxon>Malpighiales</taxon>
        <taxon>Rhizophoraceae</taxon>
        <taxon>Rhizophora</taxon>
    </lineage>
</organism>
<sequence>MNLKFLEHKQSREPKAVSRSNIKSTAIQTPPKRASSVCKRLVRPRQSFLASFKDLRTKILFFLGLSLSLCHVLIHDKHPPWRLPLHHLHFW</sequence>
<feature type="compositionally biased region" description="Basic and acidic residues" evidence="1">
    <location>
        <begin position="1"/>
        <end position="16"/>
    </location>
</feature>
<accession>A0A2P2J8E9</accession>
<dbReference type="AlphaFoldDB" id="A0A2P2J8E9"/>
<evidence type="ECO:0000256" key="1">
    <source>
        <dbReference type="SAM" id="MobiDB-lite"/>
    </source>
</evidence>
<protein>
    <submittedName>
        <fullName evidence="2">Uncharacterized protein</fullName>
    </submittedName>
</protein>
<reference evidence="2" key="1">
    <citation type="submission" date="2018-02" db="EMBL/GenBank/DDBJ databases">
        <title>Rhizophora mucronata_Transcriptome.</title>
        <authorList>
            <person name="Meera S.P."/>
            <person name="Sreeshan A."/>
            <person name="Augustine A."/>
        </authorList>
    </citation>
    <scope>NUCLEOTIDE SEQUENCE</scope>
    <source>
        <tissue evidence="2">Leaf</tissue>
    </source>
</reference>
<proteinExistence type="predicted"/>
<dbReference type="EMBL" id="GGEC01009194">
    <property type="protein sequence ID" value="MBW89677.1"/>
    <property type="molecule type" value="Transcribed_RNA"/>
</dbReference>
<evidence type="ECO:0000313" key="2">
    <source>
        <dbReference type="EMBL" id="MBW89677.1"/>
    </source>
</evidence>
<name>A0A2P2J8E9_RHIMU</name>
<feature type="region of interest" description="Disordered" evidence="1">
    <location>
        <begin position="1"/>
        <end position="21"/>
    </location>
</feature>